<evidence type="ECO:0000313" key="2">
    <source>
        <dbReference type="Proteomes" id="UP000221795"/>
    </source>
</evidence>
<organism evidence="1 2">
    <name type="scientific">Bacillus phage vB_BsuM-Goe3</name>
    <dbReference type="NCBI Taxonomy" id="1933063"/>
    <lineage>
        <taxon>Viruses</taxon>
        <taxon>Duplodnaviria</taxon>
        <taxon>Heunggongvirae</taxon>
        <taxon>Uroviricota</taxon>
        <taxon>Caudoviricetes</taxon>
        <taxon>Herelleviridae</taxon>
        <taxon>Bastillevirinae</taxon>
        <taxon>Grisebachstrassevirus</taxon>
        <taxon>Grisebachstrassevirus goe3</taxon>
    </lineage>
</organism>
<accession>A0A217ERB7</accession>
<sequence>MGLFSERVKRERNPAGIGHCDRCDSRLFREDNYREVAGKILCEDCVAELDEKK</sequence>
<evidence type="ECO:0000313" key="1">
    <source>
        <dbReference type="EMBL" id="APZ82644.1"/>
    </source>
</evidence>
<name>A0A217ERB7_BPGO3</name>
<reference evidence="1" key="1">
    <citation type="journal article" date="2017" name="Viruses">
        <title>Characterization of Bacillus subtilis Viruses vB_BsuM-Goe2 and vB_BsuM-Goe3.</title>
        <authorList>
            <person name="Willms I.M."/>
            <person name="Hoppert M."/>
            <person name="Hertel R."/>
        </authorList>
    </citation>
    <scope>NUCLEOTIDE SEQUENCE [LARGE SCALE GENOMIC DNA]</scope>
</reference>
<dbReference type="Proteomes" id="UP000221795">
    <property type="component" value="Segment"/>
</dbReference>
<organismHost>
    <name type="scientific">Bacillus subtilis</name>
    <dbReference type="NCBI Taxonomy" id="1423"/>
</organismHost>
<proteinExistence type="predicted"/>
<dbReference type="EMBL" id="KY368640">
    <property type="protein sequence ID" value="APZ82644.1"/>
    <property type="molecule type" value="Genomic_DNA"/>
</dbReference>
<keyword evidence="2" id="KW-1185">Reference proteome</keyword>
<protein>
    <submittedName>
        <fullName evidence="1">Uncharacterized protein</fullName>
    </submittedName>
</protein>
<gene>
    <name evidence="1" type="ORF">Goe3_c18300</name>
</gene>